<dbReference type="NCBIfam" id="TIGR00231">
    <property type="entry name" value="small_GTP"/>
    <property type="match status" value="1"/>
</dbReference>
<dbReference type="SMART" id="SM00838">
    <property type="entry name" value="EFG_C"/>
    <property type="match status" value="1"/>
</dbReference>
<dbReference type="Pfam" id="PF03144">
    <property type="entry name" value="GTP_EFTU_D2"/>
    <property type="match status" value="1"/>
</dbReference>
<dbReference type="Gene3D" id="3.30.70.870">
    <property type="entry name" value="Elongation Factor G (Translational Gtpase), domain 3"/>
    <property type="match status" value="1"/>
</dbReference>
<dbReference type="CDD" id="cd03709">
    <property type="entry name" value="lepA_C"/>
    <property type="match status" value="1"/>
</dbReference>
<dbReference type="CDD" id="cd03699">
    <property type="entry name" value="EF4_II"/>
    <property type="match status" value="1"/>
</dbReference>
<proteinExistence type="inferred from homology"/>
<dbReference type="Gene3D" id="3.30.70.240">
    <property type="match status" value="1"/>
</dbReference>
<dbReference type="InterPro" id="IPR013842">
    <property type="entry name" value="LepA_CTD"/>
</dbReference>
<dbReference type="InterPro" id="IPR005225">
    <property type="entry name" value="Small_GTP-bd"/>
</dbReference>
<evidence type="ECO:0000256" key="8">
    <source>
        <dbReference type="ARBA" id="ARBA00050293"/>
    </source>
</evidence>
<dbReference type="HOGENOM" id="CLU_009995_3_3_5"/>
<evidence type="ECO:0000313" key="14">
    <source>
        <dbReference type="EMBL" id="AIT06014.1"/>
    </source>
</evidence>
<dbReference type="SUPFAM" id="SSF54980">
    <property type="entry name" value="EF-G C-terminal domain-like"/>
    <property type="match status" value="2"/>
</dbReference>
<dbReference type="GO" id="GO:0005525">
    <property type="term" value="F:GTP binding"/>
    <property type="evidence" value="ECO:0007669"/>
    <property type="project" value="UniProtKB-UniRule"/>
</dbReference>
<dbReference type="eggNOG" id="COG0481">
    <property type="taxonomic scope" value="Bacteria"/>
</dbReference>
<evidence type="ECO:0000256" key="12">
    <source>
        <dbReference type="HAMAP-Rule" id="MF_00071"/>
    </source>
</evidence>
<dbReference type="FunFam" id="2.40.30.10:FF:000015">
    <property type="entry name" value="Translation factor GUF1, mitochondrial"/>
    <property type="match status" value="1"/>
</dbReference>
<dbReference type="RefSeq" id="WP_038660738.1">
    <property type="nucleotide sequence ID" value="NZ_CP009571.1"/>
</dbReference>
<keyword evidence="2 12" id="KW-1003">Cell membrane</keyword>
<evidence type="ECO:0000256" key="5">
    <source>
        <dbReference type="ARBA" id="ARBA00022917"/>
    </source>
</evidence>
<comment type="catalytic activity">
    <reaction evidence="8 12">
        <text>GTP + H2O = GDP + phosphate + H(+)</text>
        <dbReference type="Rhea" id="RHEA:19669"/>
        <dbReference type="ChEBI" id="CHEBI:15377"/>
        <dbReference type="ChEBI" id="CHEBI:15378"/>
        <dbReference type="ChEBI" id="CHEBI:37565"/>
        <dbReference type="ChEBI" id="CHEBI:43474"/>
        <dbReference type="ChEBI" id="CHEBI:58189"/>
        <dbReference type="EC" id="3.6.5.n1"/>
    </reaction>
</comment>
<dbReference type="FunFam" id="3.30.70.2570:FF:000001">
    <property type="entry name" value="Translation factor GUF1, mitochondrial"/>
    <property type="match status" value="1"/>
</dbReference>
<dbReference type="GO" id="GO:0097216">
    <property type="term" value="F:guanosine tetraphosphate binding"/>
    <property type="evidence" value="ECO:0007669"/>
    <property type="project" value="UniProtKB-ARBA"/>
</dbReference>
<dbReference type="FunFam" id="3.40.50.300:FF:000078">
    <property type="entry name" value="Elongation factor 4"/>
    <property type="match status" value="1"/>
</dbReference>
<keyword evidence="5 12" id="KW-0648">Protein biosynthesis</keyword>
<dbReference type="GO" id="GO:0005886">
    <property type="term" value="C:plasma membrane"/>
    <property type="evidence" value="ECO:0007669"/>
    <property type="project" value="UniProtKB-SubCell"/>
</dbReference>
<gene>
    <name evidence="12" type="primary">lepA</name>
    <name evidence="14" type="ORF">MC45_05920</name>
</gene>
<name>A0A097EEL0_9SPHN</name>
<protein>
    <recommendedName>
        <fullName evidence="11 12">Elongation factor 4</fullName>
        <shortName evidence="12">EF-4</shortName>
        <ecNumber evidence="11 12">3.6.5.n1</ecNumber>
    </recommendedName>
    <alternativeName>
        <fullName evidence="12">Ribosomal back-translocase LepA</fullName>
    </alternativeName>
</protein>
<evidence type="ECO:0000256" key="4">
    <source>
        <dbReference type="ARBA" id="ARBA00022801"/>
    </source>
</evidence>
<evidence type="ECO:0000256" key="2">
    <source>
        <dbReference type="ARBA" id="ARBA00022475"/>
    </source>
</evidence>
<dbReference type="Pfam" id="PF00679">
    <property type="entry name" value="EFG_C"/>
    <property type="match status" value="1"/>
</dbReference>
<dbReference type="Pfam" id="PF06421">
    <property type="entry name" value="LepA_C"/>
    <property type="match status" value="1"/>
</dbReference>
<dbReference type="GO" id="GO:0043022">
    <property type="term" value="F:ribosome binding"/>
    <property type="evidence" value="ECO:0007669"/>
    <property type="project" value="UniProtKB-UniRule"/>
</dbReference>
<dbReference type="STRING" id="1549858.MC45_05920"/>
<comment type="similarity">
    <text evidence="1 12">Belongs to the TRAFAC class translation factor GTPase superfamily. Classic translation factor GTPase family. LepA subfamily.</text>
</comment>
<keyword evidence="15" id="KW-1185">Reference proteome</keyword>
<feature type="binding site" evidence="12">
    <location>
        <begin position="135"/>
        <end position="138"/>
    </location>
    <ligand>
        <name>GTP</name>
        <dbReference type="ChEBI" id="CHEBI:37565"/>
    </ligand>
</feature>
<evidence type="ECO:0000256" key="11">
    <source>
        <dbReference type="ARBA" id="ARBA00066744"/>
    </source>
</evidence>
<comment type="similarity">
    <text evidence="10">Belongs to the GTP-binding elongation factor family. LepA subfamily.</text>
</comment>
<dbReference type="InterPro" id="IPR038363">
    <property type="entry name" value="LepA_C_sf"/>
</dbReference>
<dbReference type="CDD" id="cd16260">
    <property type="entry name" value="EF4_III"/>
    <property type="match status" value="1"/>
</dbReference>
<dbReference type="CDD" id="cd01890">
    <property type="entry name" value="LepA"/>
    <property type="match status" value="1"/>
</dbReference>
<keyword evidence="6 12" id="KW-0342">GTP-binding</keyword>
<evidence type="ECO:0000256" key="10">
    <source>
        <dbReference type="ARBA" id="ARBA00061052"/>
    </source>
</evidence>
<dbReference type="Gene3D" id="3.30.70.2570">
    <property type="entry name" value="Elongation factor 4, C-terminal domain"/>
    <property type="match status" value="1"/>
</dbReference>
<keyword evidence="7 12" id="KW-0472">Membrane</keyword>
<dbReference type="InterPro" id="IPR035647">
    <property type="entry name" value="EFG_III/V"/>
</dbReference>
<dbReference type="PROSITE" id="PS51722">
    <property type="entry name" value="G_TR_2"/>
    <property type="match status" value="1"/>
</dbReference>
<evidence type="ECO:0000256" key="6">
    <source>
        <dbReference type="ARBA" id="ARBA00023134"/>
    </source>
</evidence>
<dbReference type="InterPro" id="IPR000795">
    <property type="entry name" value="T_Tr_GTP-bd_dom"/>
</dbReference>
<dbReference type="InterPro" id="IPR009000">
    <property type="entry name" value="Transl_B-barrel_sf"/>
</dbReference>
<dbReference type="EC" id="3.6.5.n1" evidence="11 12"/>
<dbReference type="Gene3D" id="2.40.30.10">
    <property type="entry name" value="Translation factors"/>
    <property type="match status" value="1"/>
</dbReference>
<organism evidence="14 15">
    <name type="scientific">Sphingomonas taxi</name>
    <dbReference type="NCBI Taxonomy" id="1549858"/>
    <lineage>
        <taxon>Bacteria</taxon>
        <taxon>Pseudomonadati</taxon>
        <taxon>Pseudomonadota</taxon>
        <taxon>Alphaproteobacteria</taxon>
        <taxon>Sphingomonadales</taxon>
        <taxon>Sphingomonadaceae</taxon>
        <taxon>Sphingomonas</taxon>
    </lineage>
</organism>
<dbReference type="PRINTS" id="PR00315">
    <property type="entry name" value="ELONGATNFCT"/>
</dbReference>
<accession>A0A097EEL0</accession>
<evidence type="ECO:0000256" key="7">
    <source>
        <dbReference type="ARBA" id="ARBA00023136"/>
    </source>
</evidence>
<dbReference type="PROSITE" id="PS00301">
    <property type="entry name" value="G_TR_1"/>
    <property type="match status" value="1"/>
</dbReference>
<dbReference type="InterPro" id="IPR004161">
    <property type="entry name" value="EFTu-like_2"/>
</dbReference>
<comment type="subcellular location">
    <subcellularLocation>
        <location evidence="12">Cell membrane</location>
        <topology evidence="12">Peripheral membrane protein</topology>
        <orientation evidence="12">Cytoplasmic side</orientation>
    </subcellularLocation>
</comment>
<dbReference type="EMBL" id="CP009571">
    <property type="protein sequence ID" value="AIT06014.1"/>
    <property type="molecule type" value="Genomic_DNA"/>
</dbReference>
<evidence type="ECO:0000256" key="3">
    <source>
        <dbReference type="ARBA" id="ARBA00022741"/>
    </source>
</evidence>
<dbReference type="InterPro" id="IPR041095">
    <property type="entry name" value="EFG_II"/>
</dbReference>
<dbReference type="HAMAP" id="MF_00071">
    <property type="entry name" value="LepA"/>
    <property type="match status" value="1"/>
</dbReference>
<feature type="binding site" evidence="12">
    <location>
        <begin position="18"/>
        <end position="23"/>
    </location>
    <ligand>
        <name>GTP</name>
        <dbReference type="ChEBI" id="CHEBI:37565"/>
    </ligand>
</feature>
<keyword evidence="4 12" id="KW-0378">Hydrolase</keyword>
<dbReference type="InterPro" id="IPR000640">
    <property type="entry name" value="EFG_V-like"/>
</dbReference>
<dbReference type="InterPro" id="IPR031157">
    <property type="entry name" value="G_TR_CS"/>
</dbReference>
<evidence type="ECO:0000259" key="13">
    <source>
        <dbReference type="PROSITE" id="PS51722"/>
    </source>
</evidence>
<dbReference type="GO" id="GO:0003924">
    <property type="term" value="F:GTPase activity"/>
    <property type="evidence" value="ECO:0007669"/>
    <property type="project" value="UniProtKB-UniRule"/>
</dbReference>
<dbReference type="Gene3D" id="3.40.50.300">
    <property type="entry name" value="P-loop containing nucleotide triphosphate hydrolases"/>
    <property type="match status" value="1"/>
</dbReference>
<feature type="domain" description="Tr-type G" evidence="13">
    <location>
        <begin position="6"/>
        <end position="188"/>
    </location>
</feature>
<dbReference type="GO" id="GO:0045727">
    <property type="term" value="P:positive regulation of translation"/>
    <property type="evidence" value="ECO:0007669"/>
    <property type="project" value="UniProtKB-UniRule"/>
</dbReference>
<dbReference type="PANTHER" id="PTHR43512:SF4">
    <property type="entry name" value="TRANSLATION FACTOR GUF1 HOMOLOG, CHLOROPLASTIC"/>
    <property type="match status" value="1"/>
</dbReference>
<dbReference type="InterPro" id="IPR035654">
    <property type="entry name" value="LepA_IV"/>
</dbReference>
<dbReference type="Pfam" id="PF00009">
    <property type="entry name" value="GTP_EFTU"/>
    <property type="match status" value="1"/>
</dbReference>
<dbReference type="Pfam" id="PF14492">
    <property type="entry name" value="EFG_III"/>
    <property type="match status" value="1"/>
</dbReference>
<dbReference type="NCBIfam" id="TIGR01393">
    <property type="entry name" value="lepA"/>
    <property type="match status" value="1"/>
</dbReference>
<reference evidence="14 15" key="1">
    <citation type="submission" date="2014-09" db="EMBL/GenBank/DDBJ databases">
        <title>Using Illumina technology Improving SMRT sequencing Genome Assembly by RASTools.</title>
        <authorList>
            <person name="Zhou Y."/>
            <person name="Ma T."/>
            <person name="Liu T."/>
        </authorList>
    </citation>
    <scope>NUCLEOTIDE SEQUENCE [LARGE SCALE GENOMIC DNA]</scope>
    <source>
        <strain evidence="14 15">ATCC 55669</strain>
    </source>
</reference>
<sequence>MATPPDTIRNFSIIAHIDHGKSTLADRLIQRTGGLTDREMSSQVLDNMDIEKERGITIKAQTVRLSYPAKDGVTYTLNLMDTPGHVDFAYEVSRSLAACEGALLVVDAAQGVEAQTLANVYQSIEHDHEIVPVINKIDLPAAEPEQVRKEIEDVIGIDASQAVLASAKSGIGIDEILEAIVTRIPPPKGDPTAPLKAMLVDSWYDPYLGVVILVRVMAGVLKKGQQVSFMQAGTTHLVDRVGCFRPKIEQLTDLGPGEIGFITAQIKDVAQARVGDTLTDTKRPAAEALPGFKEVQPVVFCGLFPVDANDFEKLRESISKLRLNDASFSFEMETSAALGFGFRCGFLGLLHLEIIQERLTREYDLDLITTAPSVVYQIELTHPDPAGITQIDLHNPADMPDVNKIKTISEPWINATIYVPDEYLGSILKLCQDRRGIQQNLTYVGGRAQATYELPLNEVVFDFYDRLKSLSKGYASFDYQQIGYREGDLVKMSILVNEEPVDALSMIVHRGTAEVRGRGMVERLKELIPRHLFKIPIQAAIGGKVIARETISAMRKDVTAKCYGGDATRKRKLLDKQKKGKAKMREYGSVSIPQEAFIAALRMGDES</sequence>
<keyword evidence="3 12" id="KW-0547">Nucleotide-binding</keyword>
<dbReference type="InterPro" id="IPR027417">
    <property type="entry name" value="P-loop_NTPase"/>
</dbReference>
<comment type="function">
    <text evidence="9 12">Required for accurate and efficient protein synthesis under certain stress conditions. May act as a fidelity factor of the translation reaction, by catalyzing a one-codon backward translocation of tRNAs on improperly translocated ribosomes. Back-translocation proceeds from a post-translocation (POST) complex to a pre-translocation (PRE) complex, thus giving elongation factor G a second chance to translocate the tRNAs correctly. Binds to ribosomes in a GTP-dependent manner.</text>
</comment>
<dbReference type="PANTHER" id="PTHR43512">
    <property type="entry name" value="TRANSLATION FACTOR GUF1-RELATED"/>
    <property type="match status" value="1"/>
</dbReference>
<dbReference type="Proteomes" id="UP000033200">
    <property type="component" value="Chromosome"/>
</dbReference>
<evidence type="ECO:0000256" key="1">
    <source>
        <dbReference type="ARBA" id="ARBA00005454"/>
    </source>
</evidence>
<dbReference type="KEGG" id="stax:MC45_05920"/>
<dbReference type="GO" id="GO:0003746">
    <property type="term" value="F:translation elongation factor activity"/>
    <property type="evidence" value="ECO:0007669"/>
    <property type="project" value="UniProtKB-UniRule"/>
</dbReference>
<evidence type="ECO:0000313" key="15">
    <source>
        <dbReference type="Proteomes" id="UP000033200"/>
    </source>
</evidence>
<dbReference type="AlphaFoldDB" id="A0A097EEL0"/>
<dbReference type="FunFam" id="3.30.70.240:FF:000007">
    <property type="entry name" value="Translation factor GUF1, mitochondrial"/>
    <property type="match status" value="1"/>
</dbReference>
<dbReference type="FunFam" id="3.30.70.870:FF:000004">
    <property type="entry name" value="Translation factor GUF1, mitochondrial"/>
    <property type="match status" value="1"/>
</dbReference>
<evidence type="ECO:0000256" key="9">
    <source>
        <dbReference type="ARBA" id="ARBA00057626"/>
    </source>
</evidence>
<dbReference type="InterPro" id="IPR006297">
    <property type="entry name" value="EF-4"/>
</dbReference>
<dbReference type="SUPFAM" id="SSF50447">
    <property type="entry name" value="Translation proteins"/>
    <property type="match status" value="1"/>
</dbReference>
<dbReference type="SUPFAM" id="SSF52540">
    <property type="entry name" value="P-loop containing nucleoside triphosphate hydrolases"/>
    <property type="match status" value="1"/>
</dbReference>